<dbReference type="EMBL" id="CP061800">
    <property type="protein sequence ID" value="QTA90620.1"/>
    <property type="molecule type" value="Genomic_DNA"/>
</dbReference>
<gene>
    <name evidence="2" type="ORF">dnm_064980</name>
    <name evidence="3" type="ORF">dnm_066810</name>
    <name evidence="4" type="ORF">dnm_077060</name>
</gene>
<evidence type="ECO:0000313" key="3">
    <source>
        <dbReference type="EMBL" id="QTA90620.1"/>
    </source>
</evidence>
<accession>A0A975BS78</accession>
<dbReference type="KEGG" id="dmm:dnm_066810"/>
<dbReference type="EMBL" id="CP061800">
    <property type="protein sequence ID" value="QTA90437.1"/>
    <property type="molecule type" value="Genomic_DNA"/>
</dbReference>
<name>A0A975BS78_9BACT</name>
<evidence type="ECO:0000313" key="4">
    <source>
        <dbReference type="EMBL" id="QTA91634.1"/>
    </source>
</evidence>
<feature type="domain" description="Winged helix-turn helix" evidence="1">
    <location>
        <begin position="113"/>
        <end position="159"/>
    </location>
</feature>
<dbReference type="Pfam" id="PF13384">
    <property type="entry name" value="HTH_23"/>
    <property type="match status" value="1"/>
</dbReference>
<dbReference type="Pfam" id="PF13592">
    <property type="entry name" value="HTH_33"/>
    <property type="match status" value="1"/>
</dbReference>
<keyword evidence="5" id="KW-1185">Reference proteome</keyword>
<evidence type="ECO:0000313" key="5">
    <source>
        <dbReference type="Proteomes" id="UP000663722"/>
    </source>
</evidence>
<dbReference type="EMBL" id="CP061800">
    <property type="protein sequence ID" value="QTA91634.1"/>
    <property type="molecule type" value="Genomic_DNA"/>
</dbReference>
<sequence length="178" mass="20178">MRAFFKLGSEDKSALESVLTAGNEVGQFRRAQALLWLDEGMSVQDVAHLSRVSRRTIYNWVNRFRAGKDISPLRRIGDVQRSGRPCTALGIVDPLIDRIIDKDPRDFGYRSSVWTSDLLVRYLSDTYGIGVSKRSVSYALKRLGIRWKVPRYDLIRRSPTWRQAKGGSSEDCQIGSAP</sequence>
<protein>
    <submittedName>
        <fullName evidence="3">HTH domain-containing protein</fullName>
    </submittedName>
</protein>
<dbReference type="KEGG" id="dmm:dnm_064980"/>
<reference evidence="3" key="1">
    <citation type="journal article" date="2021" name="Microb. Physiol.">
        <title>Proteogenomic Insights into the Physiology of Marine, Sulfate-Reducing, Filamentous Desulfonema limicola and Desulfonema magnum.</title>
        <authorList>
            <person name="Schnaars V."/>
            <person name="Wohlbrand L."/>
            <person name="Scheve S."/>
            <person name="Hinrichs C."/>
            <person name="Reinhardt R."/>
            <person name="Rabus R."/>
        </authorList>
    </citation>
    <scope>NUCLEOTIDE SEQUENCE</scope>
    <source>
        <strain evidence="3">4be13</strain>
    </source>
</reference>
<evidence type="ECO:0000259" key="1">
    <source>
        <dbReference type="Pfam" id="PF13592"/>
    </source>
</evidence>
<dbReference type="InterPro" id="IPR009057">
    <property type="entry name" value="Homeodomain-like_sf"/>
</dbReference>
<organism evidence="3 5">
    <name type="scientific">Desulfonema magnum</name>
    <dbReference type="NCBI Taxonomy" id="45655"/>
    <lineage>
        <taxon>Bacteria</taxon>
        <taxon>Pseudomonadati</taxon>
        <taxon>Thermodesulfobacteriota</taxon>
        <taxon>Desulfobacteria</taxon>
        <taxon>Desulfobacterales</taxon>
        <taxon>Desulfococcaceae</taxon>
        <taxon>Desulfonema</taxon>
    </lineage>
</organism>
<proteinExistence type="predicted"/>
<evidence type="ECO:0000313" key="2">
    <source>
        <dbReference type="EMBL" id="QTA90437.1"/>
    </source>
</evidence>
<dbReference type="KEGG" id="dmm:dnm_077060"/>
<dbReference type="Proteomes" id="UP000663722">
    <property type="component" value="Chromosome"/>
</dbReference>
<dbReference type="AlphaFoldDB" id="A0A975BS78"/>
<dbReference type="SUPFAM" id="SSF46689">
    <property type="entry name" value="Homeodomain-like"/>
    <property type="match status" value="1"/>
</dbReference>
<dbReference type="InterPro" id="IPR025959">
    <property type="entry name" value="Winged_HTH_dom"/>
</dbReference>